<feature type="coiled-coil region" evidence="1">
    <location>
        <begin position="25"/>
        <end position="128"/>
    </location>
</feature>
<dbReference type="PANTHER" id="PTHR39944:SF1">
    <property type="entry name" value="CALDESMON-RELATED PROTEIN-RELATED"/>
    <property type="match status" value="1"/>
</dbReference>
<dbReference type="Proteomes" id="UP000295192">
    <property type="component" value="Unassembled WGS sequence"/>
</dbReference>
<reference evidence="3 4" key="1">
    <citation type="journal article" date="2019" name="J. Hered.">
        <title>An Improved Genome Assembly for Drosophila navojoa, the Basal Species in the mojavensis Cluster.</title>
        <authorList>
            <person name="Vanderlinde T."/>
            <person name="Dupim E.G."/>
            <person name="Nazario-Yepiz N.O."/>
            <person name="Carvalho A.B."/>
        </authorList>
    </citation>
    <scope>NUCLEOTIDE SEQUENCE [LARGE SCALE GENOMIC DNA]</scope>
    <source>
        <strain evidence="3">Navoj_Jal97</strain>
        <tissue evidence="3">Whole organism</tissue>
    </source>
</reference>
<dbReference type="OrthoDB" id="331765at2759"/>
<feature type="coiled-coil region" evidence="1">
    <location>
        <begin position="181"/>
        <end position="243"/>
    </location>
</feature>
<dbReference type="EMBL" id="LSRL02000021">
    <property type="protein sequence ID" value="TDG49693.1"/>
    <property type="molecule type" value="Genomic_DNA"/>
</dbReference>
<feature type="region of interest" description="Disordered" evidence="2">
    <location>
        <begin position="544"/>
        <end position="574"/>
    </location>
</feature>
<keyword evidence="1" id="KW-0175">Coiled coil</keyword>
<gene>
    <name evidence="3" type="ORF">AWZ03_003931</name>
</gene>
<accession>A0A484BLP6</accession>
<protein>
    <recommendedName>
        <fullName evidence="5">Trichohyalin-plectin-homology domain-containing protein</fullName>
    </recommendedName>
</protein>
<feature type="region of interest" description="Disordered" evidence="2">
    <location>
        <begin position="502"/>
        <end position="532"/>
    </location>
</feature>
<name>A0A484BLP6_DRONA</name>
<evidence type="ECO:0000256" key="2">
    <source>
        <dbReference type="SAM" id="MobiDB-lite"/>
    </source>
</evidence>
<evidence type="ECO:0008006" key="5">
    <source>
        <dbReference type="Google" id="ProtNLM"/>
    </source>
</evidence>
<feature type="region of interest" description="Disordered" evidence="2">
    <location>
        <begin position="340"/>
        <end position="386"/>
    </location>
</feature>
<comment type="caution">
    <text evidence="3">The sequence shown here is derived from an EMBL/GenBank/DDBJ whole genome shotgun (WGS) entry which is preliminary data.</text>
</comment>
<feature type="compositionally biased region" description="Basic and acidic residues" evidence="2">
    <location>
        <begin position="546"/>
        <end position="574"/>
    </location>
</feature>
<dbReference type="STRING" id="7232.A0A484BLP6"/>
<dbReference type="PANTHER" id="PTHR39944">
    <property type="match status" value="1"/>
</dbReference>
<keyword evidence="4" id="KW-1185">Reference proteome</keyword>
<dbReference type="KEGG" id="dnv:108650071"/>
<sequence length="574" mass="68568">MQYSWLPQERRQVKIREKPPLVISLQRFERIQANANKAAEQQQQEKQKQRQLDDEKLRLGGEELLRRFAGRNVCPTEQEQCQRDQLEQQQQQQLAKERAQEESIAVQREEQLKQKQRIEKAQQLLEQLRPGPRELHCAKLQSEVLRGIITQRQLQTQFAAATEQQRDLDKRIYSEQVLNGLEEAQLRQKQRSQQLSKHKRELLKSIEQRQQERNATRAEQLEIERKERERNELQVKQHLEKERTEQTAKVQQTRQYALASLEAAEHQRQQQQLIDKVELTLCEVHNEAKTKLDNLKNDLAKQRVQRRLQLNDQLAQQLAPRLHYSASEDQRRHERQLAEMRRAHSVEQQARRQRREQSKAQRQAMQREEQLQAEAAKQRAKAEHNDDVARRLENERIHVQFKLQERQEQLRRQHELRAELDKQEQQRREAEARPTTNYNRLAQLECLREDARFMDYAHRLMIEAQSRGCPLQPFMRVLEQYKSANRIGAEVRVPRHLVTKLTLGRRTKGDSPAEQQASKEQSTSEEEEYSRRIEETLKKIQALVLEDSKRKDEQKNKETEELQSNSKEEGKYDK</sequence>
<organism evidence="3 4">
    <name type="scientific">Drosophila navojoa</name>
    <name type="common">Fruit fly</name>
    <dbReference type="NCBI Taxonomy" id="7232"/>
    <lineage>
        <taxon>Eukaryota</taxon>
        <taxon>Metazoa</taxon>
        <taxon>Ecdysozoa</taxon>
        <taxon>Arthropoda</taxon>
        <taxon>Hexapoda</taxon>
        <taxon>Insecta</taxon>
        <taxon>Pterygota</taxon>
        <taxon>Neoptera</taxon>
        <taxon>Endopterygota</taxon>
        <taxon>Diptera</taxon>
        <taxon>Brachycera</taxon>
        <taxon>Muscomorpha</taxon>
        <taxon>Ephydroidea</taxon>
        <taxon>Drosophilidae</taxon>
        <taxon>Drosophila</taxon>
    </lineage>
</organism>
<evidence type="ECO:0000313" key="3">
    <source>
        <dbReference type="EMBL" id="TDG49693.1"/>
    </source>
</evidence>
<dbReference type="OMA" id="CWLPQER"/>
<evidence type="ECO:0000256" key="1">
    <source>
        <dbReference type="SAM" id="Coils"/>
    </source>
</evidence>
<evidence type="ECO:0000313" key="4">
    <source>
        <dbReference type="Proteomes" id="UP000295192"/>
    </source>
</evidence>
<feature type="compositionally biased region" description="Basic and acidic residues" evidence="2">
    <location>
        <begin position="355"/>
        <end position="386"/>
    </location>
</feature>
<proteinExistence type="predicted"/>
<dbReference type="AlphaFoldDB" id="A0A484BLP6"/>